<comment type="caution">
    <text evidence="3">The sequence shown here is derived from an EMBL/GenBank/DDBJ whole genome shotgun (WGS) entry which is preliminary data.</text>
</comment>
<evidence type="ECO:0000256" key="1">
    <source>
        <dbReference type="ARBA" id="ARBA00009048"/>
    </source>
</evidence>
<dbReference type="InterPro" id="IPR010734">
    <property type="entry name" value="Copine_C"/>
</dbReference>
<protein>
    <submittedName>
        <fullName evidence="3">Copine-3</fullName>
    </submittedName>
</protein>
<dbReference type="Pfam" id="PF00168">
    <property type="entry name" value="C2"/>
    <property type="match status" value="1"/>
</dbReference>
<sequence>MQPPEIPPVTPNILLRFSCSGLRDRDIIGHSDGIVFVYLKQSSGSTTTLNLISHTECVRNNLNPSFEVPVKVPYVFETRIQLLIKVYDVDDFAHLDRVANHDFLGQIECDLASLVVAEEGITKRRLIDPANRSLDCGTITISAEEESLAKESILFDLVGKDLVSKGLFKPVYFFECYKLQERGELLTYRSGLSGKGNSPIWEHLDIPISSMVGGDVGAMFKLKVLQHKSSGTHKEIGYIITNALELAEKRETMNLPLRIDTVVKDPKKPRGTISFVNCRLIRHPSFIDYVKSTQIQVHVAVDFTASNGAPSTPSSLHYLSAENAYMQAIRSVCSVLLEYDTDKMLPTYLFGGRVGSTVSHCFPLSLDPAQPELYGVEGILAAYQKAIHMVSLSGPTIFSKVVRKATDDALADMEEARTRSTAIGAPVVPPYHILLIITDGVITDLDSTIREIVDASLTAPLSIIIVGVGAADFSAMDILDGDDEPLRSGSKIGRDIVQFTPFRDFRHDPRLLAAHLLEEVPRQMLEFYRAKKILPTCK</sequence>
<proteinExistence type="inferred from homology"/>
<dbReference type="Proteomes" id="UP001057375">
    <property type="component" value="Unassembled WGS sequence"/>
</dbReference>
<dbReference type="Gene3D" id="2.60.40.150">
    <property type="entry name" value="C2 domain"/>
    <property type="match status" value="1"/>
</dbReference>
<keyword evidence="4" id="KW-1185">Reference proteome</keyword>
<reference evidence="3" key="1">
    <citation type="submission" date="2022-03" db="EMBL/GenBank/DDBJ databases">
        <title>Draft genome sequence of Aduncisulcus paluster, a free-living microaerophilic Fornicata.</title>
        <authorList>
            <person name="Yuyama I."/>
            <person name="Kume K."/>
            <person name="Tamura T."/>
            <person name="Inagaki Y."/>
            <person name="Hashimoto T."/>
        </authorList>
    </citation>
    <scope>NUCLEOTIDE SEQUENCE</scope>
    <source>
        <strain evidence="3">NY0171</strain>
    </source>
</reference>
<name>A0ABQ5JZR5_9EUKA</name>
<organism evidence="3 4">
    <name type="scientific">Aduncisulcus paluster</name>
    <dbReference type="NCBI Taxonomy" id="2918883"/>
    <lineage>
        <taxon>Eukaryota</taxon>
        <taxon>Metamonada</taxon>
        <taxon>Carpediemonas-like organisms</taxon>
        <taxon>Aduncisulcus</taxon>
    </lineage>
</organism>
<dbReference type="SUPFAM" id="SSF53300">
    <property type="entry name" value="vWA-like"/>
    <property type="match status" value="1"/>
</dbReference>
<dbReference type="InterPro" id="IPR036465">
    <property type="entry name" value="vWFA_dom_sf"/>
</dbReference>
<dbReference type="CDD" id="cd04048">
    <property type="entry name" value="C2A_Copine"/>
    <property type="match status" value="1"/>
</dbReference>
<evidence type="ECO:0000259" key="2">
    <source>
        <dbReference type="PROSITE" id="PS50004"/>
    </source>
</evidence>
<feature type="domain" description="C2" evidence="2">
    <location>
        <begin position="1"/>
        <end position="125"/>
    </location>
</feature>
<accession>A0ABQ5JZR5</accession>
<dbReference type="PROSITE" id="PS50004">
    <property type="entry name" value="C2"/>
    <property type="match status" value="1"/>
</dbReference>
<dbReference type="Pfam" id="PF07002">
    <property type="entry name" value="Copine"/>
    <property type="match status" value="1"/>
</dbReference>
<dbReference type="PANTHER" id="PTHR10857:SF106">
    <property type="entry name" value="C2 DOMAIN-CONTAINING PROTEIN"/>
    <property type="match status" value="1"/>
</dbReference>
<dbReference type="InterPro" id="IPR000008">
    <property type="entry name" value="C2_dom"/>
</dbReference>
<comment type="similarity">
    <text evidence="1">Belongs to the copine family.</text>
</comment>
<dbReference type="InterPro" id="IPR035892">
    <property type="entry name" value="C2_domain_sf"/>
</dbReference>
<gene>
    <name evidence="3" type="ORF">ADUPG1_012518</name>
</gene>
<dbReference type="PANTHER" id="PTHR10857">
    <property type="entry name" value="COPINE"/>
    <property type="match status" value="1"/>
</dbReference>
<evidence type="ECO:0000313" key="3">
    <source>
        <dbReference type="EMBL" id="GKT23739.1"/>
    </source>
</evidence>
<dbReference type="InterPro" id="IPR045052">
    <property type="entry name" value="Copine"/>
</dbReference>
<evidence type="ECO:0000313" key="4">
    <source>
        <dbReference type="Proteomes" id="UP001057375"/>
    </source>
</evidence>
<dbReference type="EMBL" id="BQXS01012483">
    <property type="protein sequence ID" value="GKT23739.1"/>
    <property type="molecule type" value="Genomic_DNA"/>
</dbReference>
<dbReference type="SUPFAM" id="SSF49562">
    <property type="entry name" value="C2 domain (Calcium/lipid-binding domain, CaLB)"/>
    <property type="match status" value="1"/>
</dbReference>